<protein>
    <recommendedName>
        <fullName evidence="7">Aspartate carbamoyltransferase</fullName>
        <ecNumber evidence="7">2.1.3.2</ecNumber>
    </recommendedName>
    <alternativeName>
        <fullName evidence="7">Aspartate transcarbamylase</fullName>
        <shortName evidence="7">ATCase</shortName>
    </alternativeName>
</protein>
<dbReference type="EC" id="2.1.3.2" evidence="7"/>
<sequence length="314" mass="35341">MLKIDGNFKNKHILSVEQFSKSDIKLLFTETDSMKKLVVTKGGNNKLQHRIMTALFYEPSSRTFSSYIAAMERLGGGIIPIHGIENSSVKKGETLEDTVRVFSSYSDIIVIRHPETGLVARAAKSSQVPVINAGDGAGEHPTQALLDLYTISSHFSLHKEVTITMVGDLKYGRTIHSLSKLLSLFSKVNIIYVSPATLKVPKKILDYIKETKISFNEITDFNEAISQADVLYMTRIQKERFRNIASYNKVKNSYILNIKRLEKAKKKMIIMHPLPRINEITPGVDDDPRAVYFTESVANGMYLRMALLKLALTK</sequence>
<dbReference type="GO" id="GO:0006207">
    <property type="term" value="P:'de novo' pyrimidine nucleobase biosynthetic process"/>
    <property type="evidence" value="ECO:0007669"/>
    <property type="project" value="InterPro"/>
</dbReference>
<comment type="function">
    <text evidence="5 7">Catalyzes the condensation of carbamoyl phosphate and aspartate to form carbamoyl aspartate and inorganic phosphate, the committed step in the de novo pyrimidine nucleotide biosynthesis pathway.</text>
</comment>
<keyword evidence="3 7" id="KW-0808">Transferase</keyword>
<evidence type="ECO:0000256" key="5">
    <source>
        <dbReference type="ARBA" id="ARBA00043884"/>
    </source>
</evidence>
<comment type="subunit">
    <text evidence="7">Heterododecamer (2C3:3R2) of six catalytic PyrB chains organized as two trimers (C3), and six regulatory PyrI chains organized as three dimers (R2).</text>
</comment>
<dbReference type="FunFam" id="3.40.50.1370:FF:000002">
    <property type="entry name" value="Aspartate carbamoyltransferase 2"/>
    <property type="match status" value="1"/>
</dbReference>
<feature type="binding site" evidence="7">
    <location>
        <position position="140"/>
    </location>
    <ligand>
        <name>carbamoyl phosphate</name>
        <dbReference type="ChEBI" id="CHEBI:58228"/>
    </ligand>
</feature>
<dbReference type="PANTHER" id="PTHR45753">
    <property type="entry name" value="ORNITHINE CARBAMOYLTRANSFERASE, MITOCHONDRIAL"/>
    <property type="match status" value="1"/>
</dbReference>
<reference evidence="10 11" key="1">
    <citation type="submission" date="2017-09" db="EMBL/GenBank/DDBJ databases">
        <title>Depth-based differentiation of microbial function through sediment-hosted aquifers and enrichment of novel symbionts in the deep terrestrial subsurface.</title>
        <authorList>
            <person name="Probst A.J."/>
            <person name="Ladd B."/>
            <person name="Jarett J.K."/>
            <person name="Geller-Mcgrath D.E."/>
            <person name="Sieber C.M."/>
            <person name="Emerson J.B."/>
            <person name="Anantharaman K."/>
            <person name="Thomas B.C."/>
            <person name="Malmstrom R."/>
            <person name="Stieglmeier M."/>
            <person name="Klingl A."/>
            <person name="Woyke T."/>
            <person name="Ryan C.M."/>
            <person name="Banfield J.F."/>
        </authorList>
    </citation>
    <scope>NUCLEOTIDE SEQUENCE [LARGE SCALE GENOMIC DNA]</scope>
    <source>
        <strain evidence="10">CG22_combo_CG10-13_8_21_14_all_38_20</strain>
    </source>
</reference>
<feature type="binding site" evidence="7">
    <location>
        <position position="62"/>
    </location>
    <ligand>
        <name>carbamoyl phosphate</name>
        <dbReference type="ChEBI" id="CHEBI:58228"/>
    </ligand>
</feature>
<comment type="caution">
    <text evidence="10">The sequence shown here is derived from an EMBL/GenBank/DDBJ whole genome shotgun (WGS) entry which is preliminary data.</text>
</comment>
<evidence type="ECO:0000313" key="11">
    <source>
        <dbReference type="Proteomes" id="UP000231246"/>
    </source>
</evidence>
<evidence type="ECO:0000256" key="1">
    <source>
        <dbReference type="ARBA" id="ARBA00004852"/>
    </source>
</evidence>
<feature type="binding site" evidence="7">
    <location>
        <position position="274"/>
    </location>
    <ligand>
        <name>carbamoyl phosphate</name>
        <dbReference type="ChEBI" id="CHEBI:58228"/>
    </ligand>
</feature>
<dbReference type="EMBL" id="PCTA01000028">
    <property type="protein sequence ID" value="PIP61386.1"/>
    <property type="molecule type" value="Genomic_DNA"/>
</dbReference>
<dbReference type="UniPathway" id="UPA00070">
    <property type="reaction ID" value="UER00116"/>
</dbReference>
<feature type="binding site" evidence="7">
    <location>
        <position position="275"/>
    </location>
    <ligand>
        <name>carbamoyl phosphate</name>
        <dbReference type="ChEBI" id="CHEBI:58228"/>
    </ligand>
</feature>
<comment type="catalytic activity">
    <reaction evidence="6 7">
        <text>carbamoyl phosphate + L-aspartate = N-carbamoyl-L-aspartate + phosphate + H(+)</text>
        <dbReference type="Rhea" id="RHEA:20013"/>
        <dbReference type="ChEBI" id="CHEBI:15378"/>
        <dbReference type="ChEBI" id="CHEBI:29991"/>
        <dbReference type="ChEBI" id="CHEBI:32814"/>
        <dbReference type="ChEBI" id="CHEBI:43474"/>
        <dbReference type="ChEBI" id="CHEBI:58228"/>
        <dbReference type="EC" id="2.1.3.2"/>
    </reaction>
</comment>
<feature type="binding site" evidence="7">
    <location>
        <position position="235"/>
    </location>
    <ligand>
        <name>L-aspartate</name>
        <dbReference type="ChEBI" id="CHEBI:29991"/>
    </ligand>
</feature>
<dbReference type="InterPro" id="IPR002082">
    <property type="entry name" value="Asp_carbamoyltransf"/>
</dbReference>
<accession>A0A2H0BUM1</accession>
<organism evidence="10 11">
    <name type="scientific">Candidatus Roizmanbacteria bacterium CG22_combo_CG10-13_8_21_14_all_38_20</name>
    <dbReference type="NCBI Taxonomy" id="1974862"/>
    <lineage>
        <taxon>Bacteria</taxon>
        <taxon>Candidatus Roizmaniibacteriota</taxon>
    </lineage>
</organism>
<name>A0A2H0BUM1_9BACT</name>
<feature type="binding site" evidence="7">
    <location>
        <position position="173"/>
    </location>
    <ligand>
        <name>L-aspartate</name>
        <dbReference type="ChEBI" id="CHEBI:29991"/>
    </ligand>
</feature>
<gene>
    <name evidence="7" type="primary">pyrB</name>
    <name evidence="10" type="ORF">COW99_04500</name>
</gene>
<dbReference type="NCBIfam" id="TIGR00670">
    <property type="entry name" value="asp_carb_tr"/>
    <property type="match status" value="1"/>
</dbReference>
<dbReference type="PRINTS" id="PR00101">
    <property type="entry name" value="ATCASE"/>
</dbReference>
<dbReference type="InterPro" id="IPR006132">
    <property type="entry name" value="Asp/Orn_carbamoyltranf_P-bd"/>
</dbReference>
<dbReference type="GO" id="GO:0006520">
    <property type="term" value="P:amino acid metabolic process"/>
    <property type="evidence" value="ECO:0007669"/>
    <property type="project" value="InterPro"/>
</dbReference>
<evidence type="ECO:0000256" key="4">
    <source>
        <dbReference type="ARBA" id="ARBA00022975"/>
    </source>
</evidence>
<dbReference type="PRINTS" id="PR00100">
    <property type="entry name" value="AOTCASE"/>
</dbReference>
<keyword evidence="4 7" id="KW-0665">Pyrimidine biosynthesis</keyword>
<feature type="binding site" evidence="7">
    <location>
        <position position="91"/>
    </location>
    <ligand>
        <name>L-aspartate</name>
        <dbReference type="ChEBI" id="CHEBI:29991"/>
    </ligand>
</feature>
<evidence type="ECO:0000259" key="9">
    <source>
        <dbReference type="Pfam" id="PF02729"/>
    </source>
</evidence>
<proteinExistence type="inferred from homology"/>
<dbReference type="AlphaFoldDB" id="A0A2H0BUM1"/>
<dbReference type="PANTHER" id="PTHR45753:SF6">
    <property type="entry name" value="ASPARTATE CARBAMOYLTRANSFERASE"/>
    <property type="match status" value="1"/>
</dbReference>
<dbReference type="InterPro" id="IPR006131">
    <property type="entry name" value="Asp_carbamoyltransf_Asp/Orn-bd"/>
</dbReference>
<feature type="domain" description="Aspartate/ornithine carbamoyltransferase carbamoyl-P binding" evidence="9">
    <location>
        <begin position="11"/>
        <end position="152"/>
    </location>
</feature>
<dbReference type="Proteomes" id="UP000231246">
    <property type="component" value="Unassembled WGS sequence"/>
</dbReference>
<dbReference type="SUPFAM" id="SSF53671">
    <property type="entry name" value="Aspartate/ornithine carbamoyltransferase"/>
    <property type="match status" value="1"/>
</dbReference>
<dbReference type="Pfam" id="PF02729">
    <property type="entry name" value="OTCace_N"/>
    <property type="match status" value="1"/>
</dbReference>
<evidence type="ECO:0000256" key="2">
    <source>
        <dbReference type="ARBA" id="ARBA00008896"/>
    </source>
</evidence>
<dbReference type="GO" id="GO:0016597">
    <property type="term" value="F:amino acid binding"/>
    <property type="evidence" value="ECO:0007669"/>
    <property type="project" value="InterPro"/>
</dbReference>
<dbReference type="Pfam" id="PF00185">
    <property type="entry name" value="OTCace"/>
    <property type="match status" value="1"/>
</dbReference>
<evidence type="ECO:0000256" key="3">
    <source>
        <dbReference type="ARBA" id="ARBA00022679"/>
    </source>
</evidence>
<comment type="pathway">
    <text evidence="1 7">Pyrimidine metabolism; UMP biosynthesis via de novo pathway; (S)-dihydroorotate from bicarbonate: step 2/3.</text>
</comment>
<feature type="binding site" evidence="7">
    <location>
        <position position="63"/>
    </location>
    <ligand>
        <name>carbamoyl phosphate</name>
        <dbReference type="ChEBI" id="CHEBI:58228"/>
    </ligand>
</feature>
<dbReference type="HAMAP" id="MF_00001">
    <property type="entry name" value="Asp_carb_tr"/>
    <property type="match status" value="1"/>
</dbReference>
<evidence type="ECO:0000256" key="6">
    <source>
        <dbReference type="ARBA" id="ARBA00048859"/>
    </source>
</evidence>
<dbReference type="GO" id="GO:0044205">
    <property type="term" value="P:'de novo' UMP biosynthetic process"/>
    <property type="evidence" value="ECO:0007669"/>
    <property type="project" value="UniProtKB-UniRule"/>
</dbReference>
<feature type="binding site" evidence="7">
    <location>
        <position position="143"/>
    </location>
    <ligand>
        <name>carbamoyl phosphate</name>
        <dbReference type="ChEBI" id="CHEBI:58228"/>
    </ligand>
</feature>
<feature type="binding site" evidence="7">
    <location>
        <position position="112"/>
    </location>
    <ligand>
        <name>carbamoyl phosphate</name>
        <dbReference type="ChEBI" id="CHEBI:58228"/>
    </ligand>
</feature>
<dbReference type="GO" id="GO:0004070">
    <property type="term" value="F:aspartate carbamoyltransferase activity"/>
    <property type="evidence" value="ECO:0007669"/>
    <property type="project" value="UniProtKB-UniRule"/>
</dbReference>
<feature type="domain" description="Aspartate/ornithine carbamoyltransferase Asp/Orn-binding" evidence="8">
    <location>
        <begin position="159"/>
        <end position="310"/>
    </location>
</feature>
<comment type="similarity">
    <text evidence="2 7">Belongs to the aspartate/ornithine carbamoyltransferase superfamily. ATCase family.</text>
</comment>
<evidence type="ECO:0000259" key="8">
    <source>
        <dbReference type="Pfam" id="PF00185"/>
    </source>
</evidence>
<dbReference type="Gene3D" id="3.40.50.1370">
    <property type="entry name" value="Aspartate/ornithine carbamoyltransferase"/>
    <property type="match status" value="2"/>
</dbReference>
<evidence type="ECO:0000313" key="10">
    <source>
        <dbReference type="EMBL" id="PIP61386.1"/>
    </source>
</evidence>
<dbReference type="InterPro" id="IPR006130">
    <property type="entry name" value="Asp/Orn_carbamoylTrfase"/>
</dbReference>
<dbReference type="NCBIfam" id="NF002032">
    <property type="entry name" value="PRK00856.1"/>
    <property type="match status" value="1"/>
</dbReference>
<dbReference type="InterPro" id="IPR036901">
    <property type="entry name" value="Asp/Orn_carbamoylTrfase_sf"/>
</dbReference>
<evidence type="ECO:0000256" key="7">
    <source>
        <dbReference type="HAMAP-Rule" id="MF_00001"/>
    </source>
</evidence>